<protein>
    <recommendedName>
        <fullName evidence="4">Fork-head domain-containing protein</fullName>
    </recommendedName>
</protein>
<name>A0A315UUN8_GAMAF</name>
<gene>
    <name evidence="2" type="ORF">CCH79_00008502</name>
</gene>
<evidence type="ECO:0000313" key="3">
    <source>
        <dbReference type="Proteomes" id="UP000250572"/>
    </source>
</evidence>
<reference evidence="2 3" key="1">
    <citation type="journal article" date="2018" name="G3 (Bethesda)">
        <title>A High-Quality Reference Genome for the Invasive Mosquitofish Gambusia affinis Using a Chicago Library.</title>
        <authorList>
            <person name="Hoffberg S.L."/>
            <person name="Troendle N.J."/>
            <person name="Glenn T.C."/>
            <person name="Mahmud O."/>
            <person name="Louha S."/>
            <person name="Chalopin D."/>
            <person name="Bennetzen J.L."/>
            <person name="Mauricio R."/>
        </authorList>
    </citation>
    <scope>NUCLEOTIDE SEQUENCE [LARGE SCALE GENOMIC DNA]</scope>
    <source>
        <strain evidence="2">NE01/NJP1002.9</strain>
        <tissue evidence="2">Muscle</tissue>
    </source>
</reference>
<feature type="region of interest" description="Disordered" evidence="1">
    <location>
        <begin position="358"/>
        <end position="387"/>
    </location>
</feature>
<feature type="region of interest" description="Disordered" evidence="1">
    <location>
        <begin position="1"/>
        <end position="38"/>
    </location>
</feature>
<feature type="compositionally biased region" description="Polar residues" evidence="1">
    <location>
        <begin position="364"/>
        <end position="382"/>
    </location>
</feature>
<evidence type="ECO:0000313" key="2">
    <source>
        <dbReference type="EMBL" id="PWA15323.1"/>
    </source>
</evidence>
<dbReference type="Gene3D" id="1.10.10.10">
    <property type="entry name" value="Winged helix-like DNA-binding domain superfamily/Winged helix DNA-binding domain"/>
    <property type="match status" value="1"/>
</dbReference>
<dbReference type="SUPFAM" id="SSF46785">
    <property type="entry name" value="Winged helix' DNA-binding domain"/>
    <property type="match status" value="1"/>
</dbReference>
<organism evidence="2 3">
    <name type="scientific">Gambusia affinis</name>
    <name type="common">Western mosquitofish</name>
    <name type="synonym">Heterandria affinis</name>
    <dbReference type="NCBI Taxonomy" id="33528"/>
    <lineage>
        <taxon>Eukaryota</taxon>
        <taxon>Metazoa</taxon>
        <taxon>Chordata</taxon>
        <taxon>Craniata</taxon>
        <taxon>Vertebrata</taxon>
        <taxon>Euteleostomi</taxon>
        <taxon>Actinopterygii</taxon>
        <taxon>Neopterygii</taxon>
        <taxon>Teleostei</taxon>
        <taxon>Neoteleostei</taxon>
        <taxon>Acanthomorphata</taxon>
        <taxon>Ovalentaria</taxon>
        <taxon>Atherinomorphae</taxon>
        <taxon>Cyprinodontiformes</taxon>
        <taxon>Poeciliidae</taxon>
        <taxon>Poeciliinae</taxon>
        <taxon>Gambusia</taxon>
    </lineage>
</organism>
<sequence>MQFRTPHGNFHTCKNASENLPRSPSVGNGECERSMSGHNRRSVFEKLMRQDTNSEWTTPELTLISSKPQSLLVKIPIGALISLSPLPSIDTVNMPKNRGYRRTRRWRPQLNLVFFDLPPDTRFMSCEVFAPCGNVKEQSLKQKHTIKNGEFLVEMLVQSTVCSLAELSSWGFLLFYRLRYCGVYRVESPRKGKQSKMRDNEAEFCHPVPVGITERAAFKWATTFLSKIAIILRNAPNWMLTFTQLMDRLMLLMSRDRKYLENNIRVCLSSHSCFTKVPVIPNSLKRNKNFWKLDCSQITAKMVRRHFGGLLLYFPELASKLETEKLDSALPSPQPASRRAVQVRCEVKFTGPFSVESLLKRDSPPSQTSTASPLSGMEQQPLPTTPKRDFIRYPVEPVILQSSNCFSHIGSAGGSTDHTLIANGAVQPIRWIPVHNDPSSAPYFTGAQHSFITYSAPMFTEVASHVGVKPGQLVAVHQFLGVAKVWQRISMVTQVGQRVSMVVCTFQHRAMGSVLNSELVSSTERRFL</sequence>
<dbReference type="EMBL" id="NHOQ01002708">
    <property type="protein sequence ID" value="PWA15323.1"/>
    <property type="molecule type" value="Genomic_DNA"/>
</dbReference>
<dbReference type="STRING" id="33528.ENSGAFP00000027368"/>
<comment type="caution">
    <text evidence="2">The sequence shown here is derived from an EMBL/GenBank/DDBJ whole genome shotgun (WGS) entry which is preliminary data.</text>
</comment>
<accession>A0A315UUN8</accession>
<keyword evidence="3" id="KW-1185">Reference proteome</keyword>
<evidence type="ECO:0000256" key="1">
    <source>
        <dbReference type="SAM" id="MobiDB-lite"/>
    </source>
</evidence>
<dbReference type="InterPro" id="IPR036390">
    <property type="entry name" value="WH_DNA-bd_sf"/>
</dbReference>
<feature type="compositionally biased region" description="Polar residues" evidence="1">
    <location>
        <begin position="12"/>
        <end position="26"/>
    </location>
</feature>
<proteinExistence type="predicted"/>
<dbReference type="InterPro" id="IPR036388">
    <property type="entry name" value="WH-like_DNA-bd_sf"/>
</dbReference>
<dbReference type="Proteomes" id="UP000250572">
    <property type="component" value="Unassembled WGS sequence"/>
</dbReference>
<dbReference type="AlphaFoldDB" id="A0A315UUN8"/>
<evidence type="ECO:0008006" key="4">
    <source>
        <dbReference type="Google" id="ProtNLM"/>
    </source>
</evidence>